<reference evidence="8" key="1">
    <citation type="submission" date="2024-06" db="EMBL/GenBank/DDBJ databases">
        <title>Draft genome sequence of Microbacterium sp. strain A8/3-1, isolated from Oxytropis tragacanthoides Fisch. ex DC. Root nodules in the Altai region of Russia.</title>
        <authorList>
            <person name="Sazanova A."/>
            <person name="Guro P."/>
            <person name="Kuznetsova I."/>
            <person name="Belimov A."/>
            <person name="Safronova V."/>
        </authorList>
    </citation>
    <scope>NUCLEOTIDE SEQUENCE</scope>
    <source>
        <strain evidence="8">A8/3-1</strain>
    </source>
</reference>
<feature type="transmembrane region" description="Helical" evidence="6">
    <location>
        <begin position="227"/>
        <end position="248"/>
    </location>
</feature>
<keyword evidence="5 6" id="KW-0472">Membrane</keyword>
<feature type="domain" description="Major facilitator superfamily (MFS) profile" evidence="7">
    <location>
        <begin position="9"/>
        <end position="443"/>
    </location>
</feature>
<organism evidence="8">
    <name type="scientific">Microbacterium sp. A8/3-1</name>
    <dbReference type="NCBI Taxonomy" id="3160749"/>
    <lineage>
        <taxon>Bacteria</taxon>
        <taxon>Bacillati</taxon>
        <taxon>Actinomycetota</taxon>
        <taxon>Actinomycetes</taxon>
        <taxon>Micrococcales</taxon>
        <taxon>Microbacteriaceae</taxon>
        <taxon>Microbacterium</taxon>
    </lineage>
</organism>
<dbReference type="InterPro" id="IPR011701">
    <property type="entry name" value="MFS"/>
</dbReference>
<comment type="subcellular location">
    <subcellularLocation>
        <location evidence="1">Cell membrane</location>
        <topology evidence="1">Multi-pass membrane protein</topology>
    </subcellularLocation>
</comment>
<feature type="transmembrane region" description="Helical" evidence="6">
    <location>
        <begin position="46"/>
        <end position="66"/>
    </location>
</feature>
<dbReference type="Gene3D" id="1.20.1250.20">
    <property type="entry name" value="MFS general substrate transporter like domains"/>
    <property type="match status" value="1"/>
</dbReference>
<gene>
    <name evidence="8" type="ORF">ABS642_10470</name>
</gene>
<feature type="transmembrane region" description="Helical" evidence="6">
    <location>
        <begin position="108"/>
        <end position="125"/>
    </location>
</feature>
<keyword evidence="4 6" id="KW-1133">Transmembrane helix</keyword>
<feature type="transmembrane region" description="Helical" evidence="6">
    <location>
        <begin position="297"/>
        <end position="320"/>
    </location>
</feature>
<feature type="transmembrane region" description="Helical" evidence="6">
    <location>
        <begin position="420"/>
        <end position="438"/>
    </location>
</feature>
<feature type="transmembrane region" description="Helical" evidence="6">
    <location>
        <begin position="199"/>
        <end position="221"/>
    </location>
</feature>
<dbReference type="PANTHER" id="PTHR42718:SF9">
    <property type="entry name" value="MAJOR FACILITATOR SUPERFAMILY MULTIDRUG TRANSPORTER MFSC"/>
    <property type="match status" value="1"/>
</dbReference>
<evidence type="ECO:0000313" key="8">
    <source>
        <dbReference type="EMBL" id="XBX80490.1"/>
    </source>
</evidence>
<feature type="transmembrane region" description="Helical" evidence="6">
    <location>
        <begin position="137"/>
        <end position="159"/>
    </location>
</feature>
<dbReference type="PROSITE" id="PS50850">
    <property type="entry name" value="MFS"/>
    <property type="match status" value="1"/>
</dbReference>
<evidence type="ECO:0000256" key="2">
    <source>
        <dbReference type="ARBA" id="ARBA00022448"/>
    </source>
</evidence>
<sequence>MSDSHARRAMLAIPVLCLIQFVDVMGVTSATTAIPAILIGLDAPQSAAGPLVTTYAVFFGGLLVVGARLGDRFGHRRILALGVVGFALVSVIGGLAESLPQLLVARSVQGAAAAISVPCALRLLLHVAPQPAARRSALAAWSAAGAAAGAAGFVVGGVLVEGWGWPAVFWINAPLGSALALALLLTVPRLRPDTAGTNLDLLGGILLIGAVMLAVAGAASIEQSTSITLAATLIVAAMLVAVAFGARMRRASQPLISPAAFTSRNLRHGTLLSFVNTATTSSSAVLATLYLQGTLELSAVAAGLTLMTFSLLVVVGSAVAKPMLSRVSTHRVAGAGLGVIALGNLALVIAGTTAAGIAISLGLAGLGIGLASVAATSLGTDVPERIAGSASGILNTGAQLGTALGTAAIVAIAALSSNSVGWIVAAIGAATTALWAGVPPHRPRIRREETTA</sequence>
<dbReference type="Pfam" id="PF07690">
    <property type="entry name" value="MFS_1"/>
    <property type="match status" value="2"/>
</dbReference>
<dbReference type="GO" id="GO:0005886">
    <property type="term" value="C:plasma membrane"/>
    <property type="evidence" value="ECO:0007669"/>
    <property type="project" value="UniProtKB-SubCell"/>
</dbReference>
<proteinExistence type="predicted"/>
<dbReference type="InterPro" id="IPR020846">
    <property type="entry name" value="MFS_dom"/>
</dbReference>
<dbReference type="EMBL" id="CP158357">
    <property type="protein sequence ID" value="XBX80490.1"/>
    <property type="molecule type" value="Genomic_DNA"/>
</dbReference>
<dbReference type="GO" id="GO:0022857">
    <property type="term" value="F:transmembrane transporter activity"/>
    <property type="evidence" value="ECO:0007669"/>
    <property type="project" value="InterPro"/>
</dbReference>
<evidence type="ECO:0000256" key="6">
    <source>
        <dbReference type="SAM" id="Phobius"/>
    </source>
</evidence>
<feature type="transmembrane region" description="Helical" evidence="6">
    <location>
        <begin position="332"/>
        <end position="351"/>
    </location>
</feature>
<dbReference type="Gene3D" id="1.20.1720.10">
    <property type="entry name" value="Multidrug resistance protein D"/>
    <property type="match status" value="1"/>
</dbReference>
<name>A0AAU7W214_9MICO</name>
<evidence type="ECO:0000256" key="4">
    <source>
        <dbReference type="ARBA" id="ARBA00022989"/>
    </source>
</evidence>
<dbReference type="AlphaFoldDB" id="A0AAU7W214"/>
<dbReference type="RefSeq" id="WP_350353291.1">
    <property type="nucleotide sequence ID" value="NZ_CP158357.1"/>
</dbReference>
<dbReference type="SUPFAM" id="SSF103473">
    <property type="entry name" value="MFS general substrate transporter"/>
    <property type="match status" value="1"/>
</dbReference>
<accession>A0AAU7W214</accession>
<keyword evidence="3 6" id="KW-0812">Transmembrane</keyword>
<protein>
    <submittedName>
        <fullName evidence="8">MFS transporter</fullName>
    </submittedName>
</protein>
<keyword evidence="2" id="KW-0813">Transport</keyword>
<dbReference type="PANTHER" id="PTHR42718">
    <property type="entry name" value="MAJOR FACILITATOR SUPERFAMILY MULTIDRUG TRANSPORTER MFSC"/>
    <property type="match status" value="1"/>
</dbReference>
<feature type="transmembrane region" description="Helical" evidence="6">
    <location>
        <begin position="269"/>
        <end position="291"/>
    </location>
</feature>
<feature type="transmembrane region" description="Helical" evidence="6">
    <location>
        <begin position="165"/>
        <end position="187"/>
    </location>
</feature>
<dbReference type="InterPro" id="IPR036259">
    <property type="entry name" value="MFS_trans_sf"/>
</dbReference>
<evidence type="ECO:0000256" key="3">
    <source>
        <dbReference type="ARBA" id="ARBA00022692"/>
    </source>
</evidence>
<evidence type="ECO:0000256" key="5">
    <source>
        <dbReference type="ARBA" id="ARBA00023136"/>
    </source>
</evidence>
<evidence type="ECO:0000256" key="1">
    <source>
        <dbReference type="ARBA" id="ARBA00004651"/>
    </source>
</evidence>
<feature type="transmembrane region" description="Helical" evidence="6">
    <location>
        <begin position="392"/>
        <end position="414"/>
    </location>
</feature>
<evidence type="ECO:0000259" key="7">
    <source>
        <dbReference type="PROSITE" id="PS50850"/>
    </source>
</evidence>
<feature type="transmembrane region" description="Helical" evidence="6">
    <location>
        <begin position="78"/>
        <end position="96"/>
    </location>
</feature>
<feature type="transmembrane region" description="Helical" evidence="6">
    <location>
        <begin position="357"/>
        <end position="380"/>
    </location>
</feature>